<evidence type="ECO:0000313" key="4">
    <source>
        <dbReference type="Proteomes" id="UP000034076"/>
    </source>
</evidence>
<sequence>MIIVILIFAAIIAGIIFGVLFLTKQGPFASGASTPEPSATPSAEETAAAAPSSTPTPSAAPTIDPGNFTVAAVDSTLPSAFGFQTEIEQDGASVAEYTRTRPISFPAASDYTGMKGITTFRSNNYRDQGAFGSADITDKKLEKLWSQNGTAVEPAGINSSAQPLIAQWDTDIRQMMNLYSDKKSDDGLIEVIYPAMDGKIYFMDLSDGSYTRDPINTGFAVTGTAALDPRGYPLLYVGQGTGLSGTDQHDNVYLYVYSLIDGQLLYKYGAEQKDPFAYRESWQAYSGSPLVAADADTLVWAGENGILYTAVLNSEFDRAAGTVSINPDTPVKYRYTTPKNADDTQLSADTPRKYGTIASAAAWKNYLFLTDSGGWLQCIDLNTMTPVYVQDLITATDASPLLEQTQDGLFLYVASKASLQPQEGQKGTAYLRKINALTGEIVWQTPYDCLSGGGASASPVLGTGTLSNMVFFTVAQTDASQESGKLVALNTDTGETIWEHEMDHYGLSSPVAVYTQDNTGYLLQGNNNGIMTLLDGKTGEALDRVSLGGTTVSTPAVMNDMLVVGSSNGSINGIRIK</sequence>
<dbReference type="AlphaFoldDB" id="A0A0M2NGP2"/>
<dbReference type="PANTHER" id="PTHR34512:SF30">
    <property type="entry name" value="OUTER MEMBRANE PROTEIN ASSEMBLY FACTOR BAMB"/>
    <property type="match status" value="1"/>
</dbReference>
<accession>A0A0M2NGP2</accession>
<dbReference type="STRING" id="270498.CHK_0876"/>
<proteinExistence type="predicted"/>
<dbReference type="PANTHER" id="PTHR34512">
    <property type="entry name" value="CELL SURFACE PROTEIN"/>
    <property type="match status" value="1"/>
</dbReference>
<evidence type="ECO:0000259" key="2">
    <source>
        <dbReference type="Pfam" id="PF13360"/>
    </source>
</evidence>
<dbReference type="InterPro" id="IPR018391">
    <property type="entry name" value="PQQ_b-propeller_rpt"/>
</dbReference>
<keyword evidence="4" id="KW-1185">Reference proteome</keyword>
<dbReference type="InterPro" id="IPR015943">
    <property type="entry name" value="WD40/YVTN_repeat-like_dom_sf"/>
</dbReference>
<organism evidence="3 4">
    <name type="scientific">Christensenella hongkongensis</name>
    <dbReference type="NCBI Taxonomy" id="270498"/>
    <lineage>
        <taxon>Bacteria</taxon>
        <taxon>Bacillati</taxon>
        <taxon>Bacillota</taxon>
        <taxon>Clostridia</taxon>
        <taxon>Christensenellales</taxon>
        <taxon>Christensenellaceae</taxon>
        <taxon>Christensenella</taxon>
    </lineage>
</organism>
<dbReference type="PATRIC" id="fig|270498.16.peg.473"/>
<feature type="compositionally biased region" description="Low complexity" evidence="1">
    <location>
        <begin position="31"/>
        <end position="62"/>
    </location>
</feature>
<dbReference type="InterPro" id="IPR002372">
    <property type="entry name" value="PQQ_rpt_dom"/>
</dbReference>
<evidence type="ECO:0000256" key="1">
    <source>
        <dbReference type="SAM" id="MobiDB-lite"/>
    </source>
</evidence>
<feature type="region of interest" description="Disordered" evidence="1">
    <location>
        <begin position="31"/>
        <end position="64"/>
    </location>
</feature>
<dbReference type="SMART" id="SM00564">
    <property type="entry name" value="PQQ"/>
    <property type="match status" value="3"/>
</dbReference>
<dbReference type="Gene3D" id="2.130.10.10">
    <property type="entry name" value="YVTN repeat-like/Quinoprotein amine dehydrogenase"/>
    <property type="match status" value="1"/>
</dbReference>
<comment type="caution">
    <text evidence="3">The sequence shown here is derived from an EMBL/GenBank/DDBJ whole genome shotgun (WGS) entry which is preliminary data.</text>
</comment>
<feature type="domain" description="Pyrrolo-quinoline quinone repeat" evidence="2">
    <location>
        <begin position="483"/>
        <end position="573"/>
    </location>
</feature>
<protein>
    <recommendedName>
        <fullName evidence="2">Pyrrolo-quinoline quinone repeat domain-containing protein</fullName>
    </recommendedName>
</protein>
<dbReference type="InterPro" id="IPR011047">
    <property type="entry name" value="Quinoprotein_ADH-like_sf"/>
</dbReference>
<gene>
    <name evidence="3" type="ORF">CHK_0876</name>
</gene>
<evidence type="ECO:0000313" key="3">
    <source>
        <dbReference type="EMBL" id="KKI51709.1"/>
    </source>
</evidence>
<dbReference type="SUPFAM" id="SSF50998">
    <property type="entry name" value="Quinoprotein alcohol dehydrogenase-like"/>
    <property type="match status" value="2"/>
</dbReference>
<name>A0A0M2NGP2_9FIRM</name>
<reference evidence="3 4" key="1">
    <citation type="submission" date="2015-04" db="EMBL/GenBank/DDBJ databases">
        <title>Draft genome sequence of bacteremic isolate Catabacter hongkongensis type strain HKU16T.</title>
        <authorList>
            <person name="Lau S.K."/>
            <person name="Teng J.L."/>
            <person name="Huang Y."/>
            <person name="Curreem S.O."/>
            <person name="Tsui S.K."/>
            <person name="Woo P.C."/>
        </authorList>
    </citation>
    <scope>NUCLEOTIDE SEQUENCE [LARGE SCALE GENOMIC DNA]</scope>
    <source>
        <strain evidence="3 4">HKU16</strain>
    </source>
</reference>
<dbReference type="Pfam" id="PF13360">
    <property type="entry name" value="PQQ_2"/>
    <property type="match status" value="1"/>
</dbReference>
<dbReference type="Proteomes" id="UP000034076">
    <property type="component" value="Unassembled WGS sequence"/>
</dbReference>
<dbReference type="EMBL" id="LAYJ01000068">
    <property type="protein sequence ID" value="KKI51709.1"/>
    <property type="molecule type" value="Genomic_DNA"/>
</dbReference>